<keyword evidence="3" id="KW-1003">Cell membrane</keyword>
<reference evidence="15" key="1">
    <citation type="submission" date="2016-10" db="EMBL/GenBank/DDBJ databases">
        <authorList>
            <person name="Varghese N."/>
            <person name="Submissions S."/>
        </authorList>
    </citation>
    <scope>NUCLEOTIDE SEQUENCE [LARGE SCALE GENOMIC DNA]</scope>
    <source>
        <strain evidence="15">CGMCC 1.3703</strain>
    </source>
</reference>
<sequence length="331" mass="37499">MSQSRSLRKRSKRRRKRKLFIGMYALIFLLIISYSGYEYLAGKHQAMSQQASAAESIDQVETVESVYKEDFNGRDNGDGKMTVLLLGVDQRESEIPRTDTIMIAEYDPASKEAKIASLMRDLYVDIPGHGYNKLNAAFALGGPELLRETIAVNLGIEIEYYSIVDFQGFTQIVDTLSPDGMQVDVEKNMQYRSGDGTTDIQLQEGIQTLDGEELLGYVRYRSDARGDFARVERQQKVIQLLKDELLSFQGVLKAPRLIGNIQPYIDTNLGSSKMIQVGKDLLLNPVESMDMISIPTTDNVWDERKPYPIGLVLNHDEESTKQTLQQFFEQE</sequence>
<evidence type="ECO:0000313" key="14">
    <source>
        <dbReference type="EMBL" id="SDP40411.1"/>
    </source>
</evidence>
<keyword evidence="6 12" id="KW-1133">Transmembrane helix</keyword>
<evidence type="ECO:0000256" key="12">
    <source>
        <dbReference type="SAM" id="Phobius"/>
    </source>
</evidence>
<evidence type="ECO:0000256" key="3">
    <source>
        <dbReference type="ARBA" id="ARBA00022475"/>
    </source>
</evidence>
<evidence type="ECO:0000256" key="8">
    <source>
        <dbReference type="ARBA" id="ARBA00023136"/>
    </source>
</evidence>
<evidence type="ECO:0000256" key="5">
    <source>
        <dbReference type="ARBA" id="ARBA00022968"/>
    </source>
</evidence>
<evidence type="ECO:0000256" key="7">
    <source>
        <dbReference type="ARBA" id="ARBA00023015"/>
    </source>
</evidence>
<accession>A0A1H0SF21</accession>
<keyword evidence="9" id="KW-0804">Transcription</keyword>
<dbReference type="InterPro" id="IPR004474">
    <property type="entry name" value="LytR_CpsA_psr"/>
</dbReference>
<dbReference type="InterPro" id="IPR050922">
    <property type="entry name" value="LytR/CpsA/Psr_CW_biosynth"/>
</dbReference>
<dbReference type="Pfam" id="PF03816">
    <property type="entry name" value="LytR_cpsA_psr"/>
    <property type="match status" value="1"/>
</dbReference>
<protein>
    <recommendedName>
        <fullName evidence="11">Regulatory protein MsrR</fullName>
    </recommendedName>
</protein>
<dbReference type="PANTHER" id="PTHR33392:SF8">
    <property type="entry name" value="REGULATORY PROTEIN MSRR"/>
    <property type="match status" value="1"/>
</dbReference>
<dbReference type="PANTHER" id="PTHR33392">
    <property type="entry name" value="POLYISOPRENYL-TEICHOIC ACID--PEPTIDOGLYCAN TEICHOIC ACID TRANSFERASE TAGU"/>
    <property type="match status" value="1"/>
</dbReference>
<comment type="similarity">
    <text evidence="2">Belongs to the LytR/CpsA/Psr (LCP) family.</text>
</comment>
<dbReference type="RefSeq" id="WP_244157239.1">
    <property type="nucleotide sequence ID" value="NZ_FNIZ01000018.1"/>
</dbReference>
<evidence type="ECO:0000256" key="10">
    <source>
        <dbReference type="ARBA" id="ARBA00037178"/>
    </source>
</evidence>
<comment type="subcellular location">
    <subcellularLocation>
        <location evidence="1">Cell membrane</location>
        <topology evidence="1">Single-pass type II membrane protein</topology>
    </subcellularLocation>
</comment>
<evidence type="ECO:0000256" key="4">
    <source>
        <dbReference type="ARBA" id="ARBA00022692"/>
    </source>
</evidence>
<feature type="domain" description="Cell envelope-related transcriptional attenuator" evidence="13">
    <location>
        <begin position="97"/>
        <end position="245"/>
    </location>
</feature>
<keyword evidence="7" id="KW-0805">Transcription regulation</keyword>
<keyword evidence="8 12" id="KW-0472">Membrane</keyword>
<comment type="function">
    <text evidence="10">Involved in SarA attenuation. Affects resistance to oxacillin and teicoplanin, as well as the synthesis of virulence factors.</text>
</comment>
<dbReference type="GO" id="GO:0071555">
    <property type="term" value="P:cell wall organization"/>
    <property type="evidence" value="ECO:0007669"/>
    <property type="project" value="UniProtKB-KW"/>
</dbReference>
<gene>
    <name evidence="14" type="ORF">SAMN05421677_1189</name>
</gene>
<dbReference type="Proteomes" id="UP000198860">
    <property type="component" value="Unassembled WGS sequence"/>
</dbReference>
<keyword evidence="4 12" id="KW-0812">Transmembrane</keyword>
<dbReference type="NCBIfam" id="TIGR00350">
    <property type="entry name" value="lytR_cpsA_psr"/>
    <property type="match status" value="1"/>
</dbReference>
<dbReference type="Gene3D" id="3.40.630.190">
    <property type="entry name" value="LCP protein"/>
    <property type="match status" value="1"/>
</dbReference>
<dbReference type="EMBL" id="FNIZ01000018">
    <property type="protein sequence ID" value="SDP40411.1"/>
    <property type="molecule type" value="Genomic_DNA"/>
</dbReference>
<dbReference type="AlphaFoldDB" id="A0A1H0SF21"/>
<name>A0A1H0SF21_HALAD</name>
<evidence type="ECO:0000256" key="9">
    <source>
        <dbReference type="ARBA" id="ARBA00023163"/>
    </source>
</evidence>
<evidence type="ECO:0000259" key="13">
    <source>
        <dbReference type="Pfam" id="PF03816"/>
    </source>
</evidence>
<evidence type="ECO:0000256" key="11">
    <source>
        <dbReference type="ARBA" id="ARBA00040752"/>
    </source>
</evidence>
<organism evidence="14 15">
    <name type="scientific">Halobacillus aidingensis</name>
    <dbReference type="NCBI Taxonomy" id="240303"/>
    <lineage>
        <taxon>Bacteria</taxon>
        <taxon>Bacillati</taxon>
        <taxon>Bacillota</taxon>
        <taxon>Bacilli</taxon>
        <taxon>Bacillales</taxon>
        <taxon>Bacillaceae</taxon>
        <taxon>Halobacillus</taxon>
    </lineage>
</organism>
<keyword evidence="15" id="KW-1185">Reference proteome</keyword>
<feature type="transmembrane region" description="Helical" evidence="12">
    <location>
        <begin position="21"/>
        <end position="40"/>
    </location>
</feature>
<proteinExistence type="inferred from homology"/>
<evidence type="ECO:0000256" key="2">
    <source>
        <dbReference type="ARBA" id="ARBA00006068"/>
    </source>
</evidence>
<evidence type="ECO:0000256" key="1">
    <source>
        <dbReference type="ARBA" id="ARBA00004401"/>
    </source>
</evidence>
<evidence type="ECO:0000256" key="6">
    <source>
        <dbReference type="ARBA" id="ARBA00022989"/>
    </source>
</evidence>
<keyword evidence="5" id="KW-0735">Signal-anchor</keyword>
<dbReference type="GO" id="GO:0005886">
    <property type="term" value="C:plasma membrane"/>
    <property type="evidence" value="ECO:0007669"/>
    <property type="project" value="UniProtKB-SubCell"/>
</dbReference>
<dbReference type="STRING" id="240303.SAMN05421677_1189"/>
<evidence type="ECO:0000313" key="15">
    <source>
        <dbReference type="Proteomes" id="UP000198860"/>
    </source>
</evidence>